<sequence>MIALPPLEQATRIRLRREGGIAYLAALARTREIDLQACDPQRRDTLCAALAEAAAQAAPVAGGDQRYYRVEVIFEGAVEMVAFEVAEARLPDALAASWKAGQGRPD</sequence>
<name>A0A1W6ZA17_9BORD</name>
<dbReference type="KEGG" id="bgm:CAL15_07425"/>
<dbReference type="Proteomes" id="UP000194161">
    <property type="component" value="Chromosome"/>
</dbReference>
<dbReference type="InterPro" id="IPR049457">
    <property type="entry name" value="Emfourin"/>
</dbReference>
<dbReference type="Pfam" id="PF20242">
    <property type="entry name" value="Emfourin"/>
    <property type="match status" value="1"/>
</dbReference>
<dbReference type="RefSeq" id="WP_086077989.1">
    <property type="nucleotide sequence ID" value="NZ_CP021111.1"/>
</dbReference>
<reference evidence="1 2" key="1">
    <citation type="submission" date="2017-05" db="EMBL/GenBank/DDBJ databases">
        <title>Complete and WGS of Bordetella genogroups.</title>
        <authorList>
            <person name="Spilker T."/>
            <person name="LiPuma J."/>
        </authorList>
    </citation>
    <scope>NUCLEOTIDE SEQUENCE [LARGE SCALE GENOMIC DNA]</scope>
    <source>
        <strain evidence="1 2">AU7206</strain>
    </source>
</reference>
<dbReference type="AlphaFoldDB" id="A0A1W6ZA17"/>
<proteinExistence type="predicted"/>
<organism evidence="1 2">
    <name type="scientific">Bordetella genomosp. 13</name>
    <dbReference type="NCBI Taxonomy" id="463040"/>
    <lineage>
        <taxon>Bacteria</taxon>
        <taxon>Pseudomonadati</taxon>
        <taxon>Pseudomonadota</taxon>
        <taxon>Betaproteobacteria</taxon>
        <taxon>Burkholderiales</taxon>
        <taxon>Alcaligenaceae</taxon>
        <taxon>Bordetella</taxon>
    </lineage>
</organism>
<keyword evidence="2" id="KW-1185">Reference proteome</keyword>
<dbReference type="OrthoDB" id="8658956at2"/>
<evidence type="ECO:0000313" key="2">
    <source>
        <dbReference type="Proteomes" id="UP000194161"/>
    </source>
</evidence>
<evidence type="ECO:0000313" key="1">
    <source>
        <dbReference type="EMBL" id="ARP94223.1"/>
    </source>
</evidence>
<dbReference type="EMBL" id="CP021111">
    <property type="protein sequence ID" value="ARP94223.1"/>
    <property type="molecule type" value="Genomic_DNA"/>
</dbReference>
<accession>A0A1W6ZA17</accession>
<protein>
    <submittedName>
        <fullName evidence="1">Uncharacterized protein</fullName>
    </submittedName>
</protein>
<gene>
    <name evidence="1" type="ORF">CAL15_07425</name>
</gene>
<dbReference type="STRING" id="463040.CAL15_07425"/>